<keyword evidence="2 11" id="KW-0444">Lipid biosynthesis</keyword>
<feature type="binding site" evidence="12">
    <location>
        <position position="182"/>
    </location>
    <ligand>
        <name>glycerol</name>
        <dbReference type="ChEBI" id="CHEBI:17754"/>
    </ligand>
</feature>
<keyword evidence="9 11" id="KW-0594">Phospholipid biosynthesis</keyword>
<evidence type="ECO:0000256" key="1">
    <source>
        <dbReference type="ARBA" id="ARBA00022490"/>
    </source>
</evidence>
<keyword evidence="4 11" id="KW-0862">Zinc</keyword>
<evidence type="ECO:0000313" key="16">
    <source>
        <dbReference type="Proteomes" id="UP000035301"/>
    </source>
</evidence>
<dbReference type="PIRSF" id="PIRSF000112">
    <property type="entry name" value="Glycerol_dehydrogenase"/>
    <property type="match status" value="1"/>
</dbReference>
<feature type="binding site" evidence="11 14">
    <location>
        <begin position="130"/>
        <end position="133"/>
    </location>
    <ligand>
        <name>NAD(+)</name>
        <dbReference type="ChEBI" id="CHEBI:57540"/>
    </ligand>
</feature>
<comment type="catalytic activity">
    <reaction evidence="11">
        <text>sn-glycerol 1-phosphate + NAD(+) = dihydroxyacetone phosphate + NADH + H(+)</text>
        <dbReference type="Rhea" id="RHEA:21412"/>
        <dbReference type="ChEBI" id="CHEBI:15378"/>
        <dbReference type="ChEBI" id="CHEBI:57540"/>
        <dbReference type="ChEBI" id="CHEBI:57642"/>
        <dbReference type="ChEBI" id="CHEBI:57685"/>
        <dbReference type="ChEBI" id="CHEBI:57945"/>
        <dbReference type="EC" id="1.1.1.261"/>
    </reaction>
</comment>
<evidence type="ECO:0000256" key="13">
    <source>
        <dbReference type="PIRSR" id="PIRSR000112-2"/>
    </source>
</evidence>
<comment type="similarity">
    <text evidence="11">Belongs to the glycerol-1-phosphate dehydrogenase family.</text>
</comment>
<feature type="binding site" evidence="13">
    <location>
        <position position="135"/>
    </location>
    <ligand>
        <name>glycerol</name>
        <dbReference type="ChEBI" id="CHEBI:17754"/>
    </ligand>
</feature>
<protein>
    <recommendedName>
        <fullName evidence="11">Glycerol-1-phosphate dehydrogenase [NAD(P)+]</fullName>
        <shortName evidence="11">G1P dehydrogenase</shortName>
        <shortName evidence="11">G1PDH</shortName>
        <ecNumber evidence="11">1.1.1.261</ecNumber>
    </recommendedName>
    <alternativeName>
        <fullName evidence="11">Enantiomeric glycerophosphate synthase</fullName>
    </alternativeName>
    <alternativeName>
        <fullName evidence="11">sn-glycerol-1-phosphate dehydrogenase</fullName>
    </alternativeName>
</protein>
<dbReference type="NCBIfam" id="NF002022">
    <property type="entry name" value="PRK00843.1"/>
    <property type="match status" value="1"/>
</dbReference>
<evidence type="ECO:0000313" key="15">
    <source>
        <dbReference type="EMBL" id="KLK88315.1"/>
    </source>
</evidence>
<dbReference type="Pfam" id="PF13685">
    <property type="entry name" value="Fe-ADH_2"/>
    <property type="match status" value="1"/>
</dbReference>
<feature type="binding site" evidence="11">
    <location>
        <position position="266"/>
    </location>
    <ligand>
        <name>substrate</name>
    </ligand>
</feature>
<dbReference type="GO" id="GO:0006650">
    <property type="term" value="P:glycerophospholipid metabolic process"/>
    <property type="evidence" value="ECO:0007669"/>
    <property type="project" value="UniProtKB-UniRule"/>
</dbReference>
<comment type="catalytic activity">
    <reaction evidence="11">
        <text>sn-glycerol 1-phosphate + NADP(+) = dihydroxyacetone phosphate + NADPH + H(+)</text>
        <dbReference type="Rhea" id="RHEA:21416"/>
        <dbReference type="ChEBI" id="CHEBI:15378"/>
        <dbReference type="ChEBI" id="CHEBI:57642"/>
        <dbReference type="ChEBI" id="CHEBI:57685"/>
        <dbReference type="ChEBI" id="CHEBI:57783"/>
        <dbReference type="ChEBI" id="CHEBI:58349"/>
        <dbReference type="EC" id="1.1.1.261"/>
    </reaction>
</comment>
<dbReference type="AlphaFoldDB" id="A0A0H1QZI7"/>
<dbReference type="InterPro" id="IPR016205">
    <property type="entry name" value="Glycerol_DH"/>
</dbReference>
<evidence type="ECO:0000256" key="12">
    <source>
        <dbReference type="PIRSR" id="PIRSR000112-1"/>
    </source>
</evidence>
<dbReference type="CDD" id="cd08173">
    <property type="entry name" value="Gro1PDH"/>
    <property type="match status" value="1"/>
</dbReference>
<keyword evidence="3 11" id="KW-0479">Metal-binding</keyword>
<dbReference type="EMBL" id="JXOJ01000002">
    <property type="protein sequence ID" value="KLK88315.1"/>
    <property type="molecule type" value="Genomic_DNA"/>
</dbReference>
<keyword evidence="16" id="KW-1185">Reference proteome</keyword>
<reference evidence="15 16" key="1">
    <citation type="journal article" date="2015" name="Int. J. Syst. Evol. Microbiol.">
        <title>Methanoculleus sediminis sp. nov., a methanogen from sediments near a submarine mud volcano.</title>
        <authorList>
            <person name="Chen S.C."/>
            <person name="Chen M.F."/>
            <person name="Lai M.C."/>
            <person name="Weng C.Y."/>
            <person name="Wu S.Y."/>
            <person name="Lin S."/>
            <person name="Yang T.F."/>
            <person name="Chen P.C."/>
        </authorList>
    </citation>
    <scope>NUCLEOTIDE SEQUENCE [LARGE SCALE GENOMIC DNA]</scope>
    <source>
        <strain evidence="15 16">S3Fa</strain>
    </source>
</reference>
<evidence type="ECO:0000256" key="8">
    <source>
        <dbReference type="ARBA" id="ARBA00023098"/>
    </source>
</evidence>
<keyword evidence="6 11" id="KW-0560">Oxidoreductase</keyword>
<feature type="binding site" evidence="11">
    <location>
        <position position="262"/>
    </location>
    <ligand>
        <name>Zn(2+)</name>
        <dbReference type="ChEBI" id="CHEBI:29105"/>
        <note>catalytic</note>
    </ligand>
</feature>
<comment type="function">
    <text evidence="11">Catalyzes the NAD(P)H-dependent reduction of dihydroxyacetonephosphate (DHAP or glycerone phosphate) to glycerol 1-phosphate (G1P). The G1P thus generated is used as the glycerophosphate backbone of phospholipids in the cellular membranes of Archaea.</text>
</comment>
<keyword evidence="10 11" id="KW-1208">Phospholipid metabolism</keyword>
<evidence type="ECO:0000256" key="10">
    <source>
        <dbReference type="ARBA" id="ARBA00023264"/>
    </source>
</evidence>
<dbReference type="SUPFAM" id="SSF56796">
    <property type="entry name" value="Dehydroquinate synthase-like"/>
    <property type="match status" value="1"/>
</dbReference>
<feature type="binding site" evidence="11 14">
    <location>
        <begin position="108"/>
        <end position="112"/>
    </location>
    <ligand>
        <name>NAD(+)</name>
        <dbReference type="ChEBI" id="CHEBI:57540"/>
    </ligand>
</feature>
<dbReference type="InterPro" id="IPR032837">
    <property type="entry name" value="G1PDH"/>
</dbReference>
<evidence type="ECO:0000256" key="9">
    <source>
        <dbReference type="ARBA" id="ARBA00023209"/>
    </source>
</evidence>
<keyword evidence="8 11" id="KW-0443">Lipid metabolism</keyword>
<dbReference type="GO" id="GO:0005737">
    <property type="term" value="C:cytoplasm"/>
    <property type="evidence" value="ECO:0007669"/>
    <property type="project" value="UniProtKB-SubCell"/>
</dbReference>
<dbReference type="GO" id="GO:0008654">
    <property type="term" value="P:phospholipid biosynthetic process"/>
    <property type="evidence" value="ECO:0007669"/>
    <property type="project" value="UniProtKB-KW"/>
</dbReference>
<dbReference type="GO" id="GO:0046872">
    <property type="term" value="F:metal ion binding"/>
    <property type="evidence" value="ECO:0007669"/>
    <property type="project" value="UniProtKB-KW"/>
</dbReference>
<evidence type="ECO:0000256" key="11">
    <source>
        <dbReference type="HAMAP-Rule" id="MF_00497"/>
    </source>
</evidence>
<keyword evidence="5 11" id="KW-0521">NADP</keyword>
<dbReference type="HAMAP" id="MF_00497_A">
    <property type="entry name" value="G1P_dehydrogenase_A"/>
    <property type="match status" value="1"/>
</dbReference>
<keyword evidence="1 11" id="KW-0963">Cytoplasm</keyword>
<dbReference type="Gene3D" id="1.20.1090.10">
    <property type="entry name" value="Dehydroquinate synthase-like - alpha domain"/>
    <property type="match status" value="1"/>
</dbReference>
<gene>
    <name evidence="11 15" type="primary">egsA</name>
    <name evidence="15" type="ORF">SZ63_04605</name>
</gene>
<dbReference type="RefSeq" id="WP_048181871.1">
    <property type="nucleotide sequence ID" value="NZ_JXOJ01000002.1"/>
</dbReference>
<keyword evidence="7 11" id="KW-0520">NAD</keyword>
<feature type="binding site" evidence="11">
    <location>
        <position position="135"/>
    </location>
    <ligand>
        <name>substrate</name>
    </ligand>
</feature>
<dbReference type="GO" id="GO:0106358">
    <property type="term" value="F:glycerol-1-phosphate dehydrogenase (NADP+) activity"/>
    <property type="evidence" value="ECO:0007669"/>
    <property type="project" value="RHEA"/>
</dbReference>
<comment type="caution">
    <text evidence="15">The sequence shown here is derived from an EMBL/GenBank/DDBJ whole genome shotgun (WGS) entry which is preliminary data.</text>
</comment>
<accession>A0A0H1QZI7</accession>
<evidence type="ECO:0000256" key="4">
    <source>
        <dbReference type="ARBA" id="ARBA00022833"/>
    </source>
</evidence>
<feature type="binding site" evidence="11 14">
    <location>
        <position position="139"/>
    </location>
    <ligand>
        <name>NAD(+)</name>
        <dbReference type="ChEBI" id="CHEBI:57540"/>
    </ligand>
</feature>
<dbReference type="OrthoDB" id="8656at2157"/>
<dbReference type="STRING" id="1550566.SZ63_04605"/>
<organism evidence="15 16">
    <name type="scientific">Methanoculleus sediminis</name>
    <dbReference type="NCBI Taxonomy" id="1550566"/>
    <lineage>
        <taxon>Archaea</taxon>
        <taxon>Methanobacteriati</taxon>
        <taxon>Methanobacteriota</taxon>
        <taxon>Stenosarchaea group</taxon>
        <taxon>Methanomicrobia</taxon>
        <taxon>Methanomicrobiales</taxon>
        <taxon>Methanomicrobiaceae</taxon>
        <taxon>Methanoculleus</taxon>
    </lineage>
</organism>
<dbReference type="EC" id="1.1.1.261" evidence="11"/>
<evidence type="ECO:0000256" key="3">
    <source>
        <dbReference type="ARBA" id="ARBA00022723"/>
    </source>
</evidence>
<dbReference type="Gene3D" id="3.40.50.1970">
    <property type="match status" value="1"/>
</dbReference>
<dbReference type="PATRIC" id="fig|1550566.3.peg.983"/>
<feature type="binding site" evidence="11">
    <location>
        <position position="278"/>
    </location>
    <ligand>
        <name>Zn(2+)</name>
        <dbReference type="ChEBI" id="CHEBI:29105"/>
        <note>catalytic</note>
    </ligand>
</feature>
<proteinExistence type="inferred from homology"/>
<dbReference type="PANTHER" id="PTHR43616">
    <property type="entry name" value="GLYCEROL DEHYDROGENASE"/>
    <property type="match status" value="1"/>
</dbReference>
<dbReference type="PANTHER" id="PTHR43616:SF5">
    <property type="entry name" value="GLYCEROL DEHYDROGENASE 1"/>
    <property type="match status" value="1"/>
</dbReference>
<evidence type="ECO:0000256" key="7">
    <source>
        <dbReference type="ARBA" id="ARBA00023027"/>
    </source>
</evidence>
<feature type="binding site" evidence="11">
    <location>
        <position position="182"/>
    </location>
    <ligand>
        <name>Zn(2+)</name>
        <dbReference type="ChEBI" id="CHEBI:29105"/>
        <note>catalytic</note>
    </ligand>
</feature>
<feature type="binding site" evidence="12">
    <location>
        <position position="278"/>
    </location>
    <ligand>
        <name>glycerol</name>
        <dbReference type="ChEBI" id="CHEBI:17754"/>
    </ligand>
</feature>
<dbReference type="InterPro" id="IPR023002">
    <property type="entry name" value="G1P_dehydrogenase_arc"/>
</dbReference>
<evidence type="ECO:0000256" key="2">
    <source>
        <dbReference type="ARBA" id="ARBA00022516"/>
    </source>
</evidence>
<feature type="binding site" evidence="12">
    <location>
        <position position="262"/>
    </location>
    <ligand>
        <name>glycerol</name>
        <dbReference type="ChEBI" id="CHEBI:17754"/>
    </ligand>
</feature>
<comment type="pathway">
    <text evidence="11">Membrane lipid metabolism; glycerophospholipid metabolism.</text>
</comment>
<evidence type="ECO:0000256" key="5">
    <source>
        <dbReference type="ARBA" id="ARBA00022857"/>
    </source>
</evidence>
<comment type="cofactor">
    <cofactor evidence="11 12">
        <name>Zn(2+)</name>
        <dbReference type="ChEBI" id="CHEBI:29105"/>
    </cofactor>
    <text evidence="11 12">Binds 1 zinc ion per subunit.</text>
</comment>
<name>A0A0H1QZI7_9EURY</name>
<evidence type="ECO:0000256" key="6">
    <source>
        <dbReference type="ARBA" id="ARBA00023002"/>
    </source>
</evidence>
<evidence type="ECO:0000256" key="14">
    <source>
        <dbReference type="PIRSR" id="PIRSR000112-3"/>
    </source>
</evidence>
<dbReference type="UniPathway" id="UPA00940"/>
<sequence length="360" mass="37910">MSADRINLLRTKVFDKSKWMQLPRDVVIGHDVIEQIPAVCEDLALGDSVLIVSGGQTRDIAGKKVEALLAGSYDVATFAANDGDPLETIRKAEAAAAEAGFVIGVGGGRVIDTAKIASYNTDRHFISVPTAASHDGIASSRASVPTAEGNVSLAAEPPIAVVADTAVIASAPHRLLASGCADIIANYTAILDWELSHRLRGEPLSEYALTLSRMTAEILFKNADLIKPHSEESAWLVTKALVSSGVAMSIAGSSRPGSGGEHKFSHALEKLAPGKGLHGEKCGIGAIITMYLHGGDWEGIRDSLKKIGAPTTPAGIGVDDETAVAALLAARTIRPERFTILDMGLTEESARDLVKMLYRE</sequence>
<dbReference type="GO" id="GO:0106357">
    <property type="term" value="F:glycerol-1-phosphate dehydrogenase (NAD+) activity"/>
    <property type="evidence" value="ECO:0007669"/>
    <property type="project" value="RHEA"/>
</dbReference>
<feature type="binding site" evidence="11">
    <location>
        <position position="182"/>
    </location>
    <ligand>
        <name>substrate</name>
    </ligand>
</feature>
<comment type="subcellular location">
    <subcellularLocation>
        <location evidence="11">Cytoplasm</location>
    </subcellularLocation>
</comment>
<dbReference type="Proteomes" id="UP000035301">
    <property type="component" value="Unassembled WGS sequence"/>
</dbReference>